<dbReference type="PANTHER" id="PTHR15462">
    <property type="entry name" value="SERINE PROTEASE"/>
    <property type="match status" value="1"/>
</dbReference>
<sequence>MSRTILLAVPALAATLTLAGAGAAAAQTWIVNPSRQKPADLTTEQLRAIAPLPLPRESKGSGGKAAAKGTPQVFPGFVPADEPVPAESDALPPPADWNGPLIRYDAGNDDSRSKGTSGYPFTTTRVFPDTAVSTAPYRMAGKLIFRDSTTNSWYMCTAAIISYRLVLTAGHCVYNATGKRFYTDFRFTPGYNATLGTQPYGQWTWSAVYTTPAWQNGGGTVPNVSDFGIIEIANQTIGGVSRTIGGYLGYYATATARLNYNHLTALGYPGNIDSGGRMIANQGETRPYGSSSGVMGSSMAGGSSGGPWIEDFGVVGSGQLIANSVANRIVGVTSYGPAGGPSPSFYQGSSILNADFTAMRTTACARLAGNC</sequence>
<reference evidence="4 5" key="1">
    <citation type="submission" date="2015-09" db="EMBL/GenBank/DDBJ databases">
        <authorList>
            <person name="Jackson K.R."/>
            <person name="Lunt B.L."/>
            <person name="Fisher J.N.B."/>
            <person name="Gardner A.V."/>
            <person name="Bailey M.E."/>
            <person name="Deus L.M."/>
            <person name="Earl A.S."/>
            <person name="Gibby P.D."/>
            <person name="Hartmann K.A."/>
            <person name="Liu J.E."/>
            <person name="Manci A.M."/>
            <person name="Nielsen D.A."/>
            <person name="Solomon M.B."/>
            <person name="Breakwell D.P."/>
            <person name="Burnett S.H."/>
            <person name="Grose J.H."/>
        </authorList>
    </citation>
    <scope>NUCLEOTIDE SEQUENCE [LARGE SCALE GENOMIC DNA]</scope>
    <source>
        <strain evidence="4 5">16</strain>
    </source>
</reference>
<dbReference type="AlphaFoldDB" id="A0A0P6W2B8"/>
<dbReference type="InterPro" id="IPR050966">
    <property type="entry name" value="Glutamyl_endopeptidase"/>
</dbReference>
<evidence type="ECO:0000256" key="2">
    <source>
        <dbReference type="SAM" id="MobiDB-lite"/>
    </source>
</evidence>
<feature type="region of interest" description="Disordered" evidence="2">
    <location>
        <begin position="83"/>
        <end position="119"/>
    </location>
</feature>
<keyword evidence="5" id="KW-1185">Reference proteome</keyword>
<dbReference type="GO" id="GO:0004252">
    <property type="term" value="F:serine-type endopeptidase activity"/>
    <property type="evidence" value="ECO:0007669"/>
    <property type="project" value="InterPro"/>
</dbReference>
<dbReference type="PANTHER" id="PTHR15462:SF19">
    <property type="entry name" value="PEPTIDASE S1 DOMAIN-CONTAINING PROTEIN"/>
    <property type="match status" value="1"/>
</dbReference>
<accession>A0A0P6W2B8</accession>
<organism evidence="4 5">
    <name type="scientific">Prosthecodimorpha hirschii</name>
    <dbReference type="NCBI Taxonomy" id="665126"/>
    <lineage>
        <taxon>Bacteria</taxon>
        <taxon>Pseudomonadati</taxon>
        <taxon>Pseudomonadota</taxon>
        <taxon>Alphaproteobacteria</taxon>
        <taxon>Hyphomicrobiales</taxon>
        <taxon>Ancalomicrobiaceae</taxon>
        <taxon>Prosthecodimorpha</taxon>
    </lineage>
</organism>
<proteinExistence type="predicted"/>
<evidence type="ECO:0000313" key="5">
    <source>
        <dbReference type="Proteomes" id="UP000048984"/>
    </source>
</evidence>
<dbReference type="GO" id="GO:0006508">
    <property type="term" value="P:proteolysis"/>
    <property type="evidence" value="ECO:0007669"/>
    <property type="project" value="InterPro"/>
</dbReference>
<dbReference type="STRING" id="665126.ABB55_09245"/>
<keyword evidence="1 3" id="KW-0732">Signal</keyword>
<dbReference type="Gene3D" id="2.40.10.10">
    <property type="entry name" value="Trypsin-like serine proteases"/>
    <property type="match status" value="2"/>
</dbReference>
<evidence type="ECO:0000256" key="1">
    <source>
        <dbReference type="ARBA" id="ARBA00022729"/>
    </source>
</evidence>
<dbReference type="InterPro" id="IPR043504">
    <property type="entry name" value="Peptidase_S1_PA_chymotrypsin"/>
</dbReference>
<dbReference type="InterPro" id="IPR009003">
    <property type="entry name" value="Peptidase_S1_PA"/>
</dbReference>
<dbReference type="EMBL" id="LJYW01000001">
    <property type="protein sequence ID" value="KPL52392.1"/>
    <property type="molecule type" value="Genomic_DNA"/>
</dbReference>
<evidence type="ECO:0000313" key="4">
    <source>
        <dbReference type="EMBL" id="KPL52392.1"/>
    </source>
</evidence>
<gene>
    <name evidence="4" type="ORF">ABB55_09245</name>
</gene>
<dbReference type="PROSITE" id="PS00134">
    <property type="entry name" value="TRYPSIN_HIS"/>
    <property type="match status" value="1"/>
</dbReference>
<name>A0A0P6W2B8_9HYPH</name>
<protein>
    <submittedName>
        <fullName evidence="4">Uncharacterized protein</fullName>
    </submittedName>
</protein>
<dbReference type="Proteomes" id="UP000048984">
    <property type="component" value="Unassembled WGS sequence"/>
</dbReference>
<comment type="caution">
    <text evidence="4">The sequence shown here is derived from an EMBL/GenBank/DDBJ whole genome shotgun (WGS) entry which is preliminary data.</text>
</comment>
<feature type="signal peptide" evidence="3">
    <location>
        <begin position="1"/>
        <end position="26"/>
    </location>
</feature>
<evidence type="ECO:0000256" key="3">
    <source>
        <dbReference type="SAM" id="SignalP"/>
    </source>
</evidence>
<feature type="chain" id="PRO_5006132021" evidence="3">
    <location>
        <begin position="27"/>
        <end position="371"/>
    </location>
</feature>
<dbReference type="RefSeq" id="WP_054358555.1">
    <property type="nucleotide sequence ID" value="NZ_LJYW01000001.1"/>
</dbReference>
<dbReference type="SUPFAM" id="SSF50494">
    <property type="entry name" value="Trypsin-like serine proteases"/>
    <property type="match status" value="1"/>
</dbReference>
<dbReference type="InterPro" id="IPR018114">
    <property type="entry name" value="TRYPSIN_HIS"/>
</dbReference>
<reference evidence="4 5" key="2">
    <citation type="submission" date="2015-10" db="EMBL/GenBank/DDBJ databases">
        <title>Draft Genome Sequence of Prosthecomicrobium hirschii ATCC 27832.</title>
        <authorList>
            <person name="Daniel J."/>
            <person name="Givan S.A."/>
            <person name="Brun Y.V."/>
            <person name="Brown P.J."/>
        </authorList>
    </citation>
    <scope>NUCLEOTIDE SEQUENCE [LARGE SCALE GENOMIC DNA]</scope>
    <source>
        <strain evidence="4 5">16</strain>
    </source>
</reference>